<accession>A0A2W4YWS0</accession>
<sequence>MLVDLPRASGKLRLDDVDPRRDAGELRLVLSHAIGKHRIARAHDLVFDKNEQFVHRRLGSRLLGAEVAEFGLAGDVPLRRQVEDAGEQLA</sequence>
<organism evidence="1 2">
    <name type="scientific">Sphingomonas hengshuiensis</name>
    <dbReference type="NCBI Taxonomy" id="1609977"/>
    <lineage>
        <taxon>Bacteria</taxon>
        <taxon>Pseudomonadati</taxon>
        <taxon>Pseudomonadota</taxon>
        <taxon>Alphaproteobacteria</taxon>
        <taxon>Sphingomonadales</taxon>
        <taxon>Sphingomonadaceae</taxon>
        <taxon>Sphingomonas</taxon>
    </lineage>
</organism>
<dbReference type="EMBL" id="QFNF01000042">
    <property type="protein sequence ID" value="PZO74433.1"/>
    <property type="molecule type" value="Genomic_DNA"/>
</dbReference>
<evidence type="ECO:0000313" key="2">
    <source>
        <dbReference type="Proteomes" id="UP000248614"/>
    </source>
</evidence>
<comment type="caution">
    <text evidence="1">The sequence shown here is derived from an EMBL/GenBank/DDBJ whole genome shotgun (WGS) entry which is preliminary data.</text>
</comment>
<evidence type="ECO:0000313" key="1">
    <source>
        <dbReference type="EMBL" id="PZO74433.1"/>
    </source>
</evidence>
<name>A0A2W4YWS0_9SPHN</name>
<protein>
    <submittedName>
        <fullName evidence="1">Uncharacterized protein</fullName>
    </submittedName>
</protein>
<gene>
    <name evidence="1" type="ORF">DI632_13490</name>
</gene>
<reference evidence="1 2" key="1">
    <citation type="submission" date="2017-08" db="EMBL/GenBank/DDBJ databases">
        <title>Infants hospitalized years apart are colonized by the same room-sourced microbial strains.</title>
        <authorList>
            <person name="Brooks B."/>
            <person name="Olm M.R."/>
            <person name="Firek B.A."/>
            <person name="Baker R."/>
            <person name="Thomas B.C."/>
            <person name="Morowitz M.J."/>
            <person name="Banfield J.F."/>
        </authorList>
    </citation>
    <scope>NUCLEOTIDE SEQUENCE [LARGE SCALE GENOMIC DNA]</scope>
    <source>
        <strain evidence="1">S2_018_000_R3_110</strain>
    </source>
</reference>
<dbReference type="AlphaFoldDB" id="A0A2W4YWS0"/>
<dbReference type="Proteomes" id="UP000248614">
    <property type="component" value="Unassembled WGS sequence"/>
</dbReference>
<proteinExistence type="predicted"/>